<comment type="caution">
    <text evidence="1">The sequence shown here is derived from an EMBL/GenBank/DDBJ whole genome shotgun (WGS) entry which is preliminary data.</text>
</comment>
<evidence type="ECO:0000313" key="1">
    <source>
        <dbReference type="EMBL" id="PIP39342.1"/>
    </source>
</evidence>
<accession>A0A2H0A1N8</accession>
<dbReference type="Proteomes" id="UP000231067">
    <property type="component" value="Unassembled WGS sequence"/>
</dbReference>
<proteinExistence type="predicted"/>
<evidence type="ECO:0000313" key="2">
    <source>
        <dbReference type="Proteomes" id="UP000231067"/>
    </source>
</evidence>
<organism evidence="1 2">
    <name type="scientific">Candidatus Desantisbacteria bacterium CG23_combo_of_CG06-09_8_20_14_all_40_23</name>
    <dbReference type="NCBI Taxonomy" id="1974550"/>
    <lineage>
        <taxon>Bacteria</taxon>
        <taxon>Candidatus Desantisiibacteriota</taxon>
    </lineage>
</organism>
<dbReference type="AlphaFoldDB" id="A0A2H0A1N8"/>
<dbReference type="EMBL" id="PCSH01000177">
    <property type="protein sequence ID" value="PIP39342.1"/>
    <property type="molecule type" value="Genomic_DNA"/>
</dbReference>
<gene>
    <name evidence="1" type="ORF">COX18_10390</name>
</gene>
<protein>
    <submittedName>
        <fullName evidence="1">Uncharacterized protein</fullName>
    </submittedName>
</protein>
<reference evidence="1 2" key="1">
    <citation type="submission" date="2017-09" db="EMBL/GenBank/DDBJ databases">
        <title>Depth-based differentiation of microbial function through sediment-hosted aquifers and enrichment of novel symbionts in the deep terrestrial subsurface.</title>
        <authorList>
            <person name="Probst A.J."/>
            <person name="Ladd B."/>
            <person name="Jarett J.K."/>
            <person name="Geller-Mcgrath D.E."/>
            <person name="Sieber C.M."/>
            <person name="Emerson J.B."/>
            <person name="Anantharaman K."/>
            <person name="Thomas B.C."/>
            <person name="Malmstrom R."/>
            <person name="Stieglmeier M."/>
            <person name="Klingl A."/>
            <person name="Woyke T."/>
            <person name="Ryan C.M."/>
            <person name="Banfield J.F."/>
        </authorList>
    </citation>
    <scope>NUCLEOTIDE SEQUENCE [LARGE SCALE GENOMIC DNA]</scope>
    <source>
        <strain evidence="1">CG23_combo_of_CG06-09_8_20_14_all_40_23</strain>
    </source>
</reference>
<sequence>MVQTVNSVLVLLGEKKVVLEKPHILHRIFFSVRVLARLDTWVDMKISFDDPLFLSHYRLNGPDKYFEATGPDIFQGNVWAFNNSDTNYWLMTSEILC</sequence>
<name>A0A2H0A1N8_9BACT</name>